<dbReference type="AlphaFoldDB" id="A0A3P5XE42"/>
<dbReference type="InterPro" id="IPR051470">
    <property type="entry name" value="Thiol:disulfide_interchange"/>
</dbReference>
<sequence>MRLALTLAAALSAPFPALAEGLTDMTEAERAAFGEAVRDYLLENPEVIIDAMKVLQTREDKAAAEQDLLMLAENRETIFNNPNDWAGGNLAGDITVVEFMDYRCGYCHKAFQEVEELVASDGNIRFVLKEFPVLGEQSVLAAKFAISVRMLHGDAAYKAAHDALFAMRGDMTIESLSRLAGQLGHDPAGILVQMEAPEVQAMIDETYALAETMQINGTPTFVIDEAMVRGYVPLDGMRQIVLRQREG</sequence>
<dbReference type="InterPro" id="IPR013766">
    <property type="entry name" value="Thioredoxin_domain"/>
</dbReference>
<dbReference type="InterPro" id="IPR036249">
    <property type="entry name" value="Thioredoxin-like_sf"/>
</dbReference>
<keyword evidence="4" id="KW-1185">Reference proteome</keyword>
<dbReference type="RefSeq" id="WP_124088292.1">
    <property type="nucleotide sequence ID" value="NZ_UXAW01000103.1"/>
</dbReference>
<dbReference type="SUPFAM" id="SSF52833">
    <property type="entry name" value="Thioredoxin-like"/>
    <property type="match status" value="1"/>
</dbReference>
<evidence type="ECO:0000259" key="2">
    <source>
        <dbReference type="PROSITE" id="PS51352"/>
    </source>
</evidence>
<evidence type="ECO:0000256" key="1">
    <source>
        <dbReference type="SAM" id="SignalP"/>
    </source>
</evidence>
<dbReference type="Gene3D" id="3.40.30.10">
    <property type="entry name" value="Glutaredoxin"/>
    <property type="match status" value="1"/>
</dbReference>
<dbReference type="OrthoDB" id="9780147at2"/>
<feature type="domain" description="Thioredoxin" evidence="2">
    <location>
        <begin position="57"/>
        <end position="246"/>
    </location>
</feature>
<dbReference type="Pfam" id="PF01323">
    <property type="entry name" value="DSBA"/>
    <property type="match status" value="1"/>
</dbReference>
<gene>
    <name evidence="3" type="ORF">XINFAN_03599</name>
</gene>
<dbReference type="PROSITE" id="PS51352">
    <property type="entry name" value="THIOREDOXIN_2"/>
    <property type="match status" value="1"/>
</dbReference>
<organism evidence="3 4">
    <name type="scientific">Pseudogemmobacter humi</name>
    <dbReference type="NCBI Taxonomy" id="2483812"/>
    <lineage>
        <taxon>Bacteria</taxon>
        <taxon>Pseudomonadati</taxon>
        <taxon>Pseudomonadota</taxon>
        <taxon>Alphaproteobacteria</taxon>
        <taxon>Rhodobacterales</taxon>
        <taxon>Paracoccaceae</taxon>
        <taxon>Pseudogemmobacter</taxon>
    </lineage>
</organism>
<evidence type="ECO:0000313" key="4">
    <source>
        <dbReference type="Proteomes" id="UP000277498"/>
    </source>
</evidence>
<evidence type="ECO:0000313" key="3">
    <source>
        <dbReference type="EMBL" id="VDC33053.1"/>
    </source>
</evidence>
<proteinExistence type="predicted"/>
<dbReference type="Proteomes" id="UP000277498">
    <property type="component" value="Unassembled WGS sequence"/>
</dbReference>
<feature type="chain" id="PRO_5018323756" evidence="1">
    <location>
        <begin position="20"/>
        <end position="247"/>
    </location>
</feature>
<keyword evidence="1" id="KW-0732">Signal</keyword>
<dbReference type="EMBL" id="UXAW01000103">
    <property type="protein sequence ID" value="VDC33053.1"/>
    <property type="molecule type" value="Genomic_DNA"/>
</dbReference>
<dbReference type="CDD" id="cd03023">
    <property type="entry name" value="DsbA_Com1_like"/>
    <property type="match status" value="1"/>
</dbReference>
<dbReference type="Pfam" id="PF18312">
    <property type="entry name" value="ScsC_N"/>
    <property type="match status" value="1"/>
</dbReference>
<dbReference type="PANTHER" id="PTHR35272">
    <property type="entry name" value="THIOL:DISULFIDE INTERCHANGE PROTEIN DSBC-RELATED"/>
    <property type="match status" value="1"/>
</dbReference>
<keyword evidence="3" id="KW-0413">Isomerase</keyword>
<dbReference type="GO" id="GO:0016853">
    <property type="term" value="F:isomerase activity"/>
    <property type="evidence" value="ECO:0007669"/>
    <property type="project" value="UniProtKB-KW"/>
</dbReference>
<protein>
    <submittedName>
        <fullName evidence="3">Protein disulfide isomerase II DsbC</fullName>
    </submittedName>
</protein>
<name>A0A3P5XE42_9RHOB</name>
<dbReference type="InterPro" id="IPR001853">
    <property type="entry name" value="DSBA-like_thioredoxin_dom"/>
</dbReference>
<dbReference type="InterPro" id="IPR041205">
    <property type="entry name" value="ScsC_N"/>
</dbReference>
<feature type="signal peptide" evidence="1">
    <location>
        <begin position="1"/>
        <end position="19"/>
    </location>
</feature>
<reference evidence="3 4" key="1">
    <citation type="submission" date="2018-11" db="EMBL/GenBank/DDBJ databases">
        <authorList>
            <person name="Criscuolo A."/>
        </authorList>
    </citation>
    <scope>NUCLEOTIDE SEQUENCE [LARGE SCALE GENOMIC DNA]</scope>
    <source>
        <strain evidence="3">ACIP111625</strain>
    </source>
</reference>
<dbReference type="GO" id="GO:0016491">
    <property type="term" value="F:oxidoreductase activity"/>
    <property type="evidence" value="ECO:0007669"/>
    <property type="project" value="InterPro"/>
</dbReference>
<dbReference type="PANTHER" id="PTHR35272:SF3">
    <property type="entry name" value="THIOL:DISULFIDE INTERCHANGE PROTEIN DSBC"/>
    <property type="match status" value="1"/>
</dbReference>
<accession>A0A3P5XE42</accession>